<organism evidence="1 2">
    <name type="scientific">Candidatus Woesebacteria bacterium RIFCSPHIGHO2_01_FULL_38_9</name>
    <dbReference type="NCBI Taxonomy" id="1802492"/>
    <lineage>
        <taxon>Bacteria</taxon>
        <taxon>Candidatus Woeseibacteriota</taxon>
    </lineage>
</organism>
<gene>
    <name evidence="1" type="ORF">A2714_00965</name>
</gene>
<sequence>MNHLEVAAVITPGVRQVVRVFLIRPQRAAPQVPVVERTTIGIRQVVPVNLRPEQQLVLSLLVGAEQIIIGIHQLAPVVQVQLVTHHHQAVERINIGIVITVLVGLLRAVAVAEVGALVAFLRLQAADIITIGIHTPVLVSLQPLHVHHHLMGAVQIITGIITIVHARHTNKVQLPVVRNLPQDAVITITGIRVPVHAKLILELQHAQYHLADALQVVSGTHIHVLANLIILITNRKILTVWLTNQVKGLSV</sequence>
<comment type="caution">
    <text evidence="1">The sequence shown here is derived from an EMBL/GenBank/DDBJ whole genome shotgun (WGS) entry which is preliminary data.</text>
</comment>
<reference evidence="1 2" key="1">
    <citation type="journal article" date="2016" name="Nat. Commun.">
        <title>Thousands of microbial genomes shed light on interconnected biogeochemical processes in an aquifer system.</title>
        <authorList>
            <person name="Anantharaman K."/>
            <person name="Brown C.T."/>
            <person name="Hug L.A."/>
            <person name="Sharon I."/>
            <person name="Castelle C.J."/>
            <person name="Probst A.J."/>
            <person name="Thomas B.C."/>
            <person name="Singh A."/>
            <person name="Wilkins M.J."/>
            <person name="Karaoz U."/>
            <person name="Brodie E.L."/>
            <person name="Williams K.H."/>
            <person name="Hubbard S.S."/>
            <person name="Banfield J.F."/>
        </authorList>
    </citation>
    <scope>NUCLEOTIDE SEQUENCE [LARGE SCALE GENOMIC DNA]</scope>
</reference>
<protein>
    <submittedName>
        <fullName evidence="1">Uncharacterized protein</fullName>
    </submittedName>
</protein>
<name>A0A1F7XYH5_9BACT</name>
<accession>A0A1F7XYH5</accession>
<evidence type="ECO:0000313" key="1">
    <source>
        <dbReference type="EMBL" id="OGM20117.1"/>
    </source>
</evidence>
<evidence type="ECO:0000313" key="2">
    <source>
        <dbReference type="Proteomes" id="UP000178419"/>
    </source>
</evidence>
<dbReference type="EMBL" id="MGGE01000051">
    <property type="protein sequence ID" value="OGM20117.1"/>
    <property type="molecule type" value="Genomic_DNA"/>
</dbReference>
<dbReference type="AlphaFoldDB" id="A0A1F7XYH5"/>
<proteinExistence type="predicted"/>
<dbReference type="Proteomes" id="UP000178419">
    <property type="component" value="Unassembled WGS sequence"/>
</dbReference>